<accession>A0ABT9ZF82</accession>
<comment type="caution">
    <text evidence="1">The sequence shown here is derived from an EMBL/GenBank/DDBJ whole genome shotgun (WGS) entry which is preliminary data.</text>
</comment>
<evidence type="ECO:0000313" key="2">
    <source>
        <dbReference type="Proteomes" id="UP001234495"/>
    </source>
</evidence>
<evidence type="ECO:0000313" key="1">
    <source>
        <dbReference type="EMBL" id="MDQ0230937.1"/>
    </source>
</evidence>
<keyword evidence="2" id="KW-1185">Reference proteome</keyword>
<reference evidence="1 2" key="1">
    <citation type="submission" date="2023-07" db="EMBL/GenBank/DDBJ databases">
        <title>Genomic Encyclopedia of Type Strains, Phase IV (KMG-IV): sequencing the most valuable type-strain genomes for metagenomic binning, comparative biology and taxonomic classification.</title>
        <authorList>
            <person name="Goeker M."/>
        </authorList>
    </citation>
    <scope>NUCLEOTIDE SEQUENCE [LARGE SCALE GENOMIC DNA]</scope>
    <source>
        <strain evidence="1 2">DSM 29005</strain>
    </source>
</reference>
<name>A0ABT9ZF82_9BACI</name>
<sequence length="71" mass="8690">MVRYTFEFSDHAKKRCIQRNIDTSRLRRQLLNIPYDEVKNNLNRWDIPGTNLFVVFQDRNFKRVIVTVSFR</sequence>
<organism evidence="1 2">
    <name type="scientific">Metabacillus malikii</name>
    <dbReference type="NCBI Taxonomy" id="1504265"/>
    <lineage>
        <taxon>Bacteria</taxon>
        <taxon>Bacillati</taxon>
        <taxon>Bacillota</taxon>
        <taxon>Bacilli</taxon>
        <taxon>Bacillales</taxon>
        <taxon>Bacillaceae</taxon>
        <taxon>Metabacillus</taxon>
    </lineage>
</organism>
<dbReference type="Pfam" id="PF14076">
    <property type="entry name" value="DUF4258"/>
    <property type="match status" value="1"/>
</dbReference>
<proteinExistence type="predicted"/>
<dbReference type="Proteomes" id="UP001234495">
    <property type="component" value="Unassembled WGS sequence"/>
</dbReference>
<evidence type="ECO:0008006" key="3">
    <source>
        <dbReference type="Google" id="ProtNLM"/>
    </source>
</evidence>
<dbReference type="EMBL" id="JAUSUD010000009">
    <property type="protein sequence ID" value="MDQ0230937.1"/>
    <property type="molecule type" value="Genomic_DNA"/>
</dbReference>
<gene>
    <name evidence="1" type="ORF">J2S19_002198</name>
</gene>
<protein>
    <recommendedName>
        <fullName evidence="3">DUF4258 domain-containing protein</fullName>
    </recommendedName>
</protein>
<dbReference type="InterPro" id="IPR025354">
    <property type="entry name" value="DUF4258"/>
</dbReference>